<organism evidence="1 2">
    <name type="scientific">SAR86 cluster bacterium</name>
    <dbReference type="NCBI Taxonomy" id="2030880"/>
    <lineage>
        <taxon>Bacteria</taxon>
        <taxon>Pseudomonadati</taxon>
        <taxon>Pseudomonadota</taxon>
        <taxon>Gammaproteobacteria</taxon>
        <taxon>SAR86 cluster</taxon>
    </lineage>
</organism>
<dbReference type="Proteomes" id="UP000754644">
    <property type="component" value="Unassembled WGS sequence"/>
</dbReference>
<evidence type="ECO:0000313" key="2">
    <source>
        <dbReference type="Proteomes" id="UP000754644"/>
    </source>
</evidence>
<dbReference type="AlphaFoldDB" id="A0A973A6M9"/>
<reference evidence="1" key="1">
    <citation type="submission" date="2020-05" db="EMBL/GenBank/DDBJ databases">
        <title>Sulfur intermediates as new biogeochemical hubs in an aquatic model microbial ecosystem.</title>
        <authorList>
            <person name="Vigneron A."/>
        </authorList>
    </citation>
    <scope>NUCLEOTIDE SEQUENCE</scope>
    <source>
        <strain evidence="1">Bin.250</strain>
    </source>
</reference>
<comment type="caution">
    <text evidence="1">The sequence shown here is derived from an EMBL/GenBank/DDBJ whole genome shotgun (WGS) entry which is preliminary data.</text>
</comment>
<accession>A0A973A6M9</accession>
<protein>
    <submittedName>
        <fullName evidence="1">Uncharacterized protein</fullName>
    </submittedName>
</protein>
<gene>
    <name evidence="1" type="ORF">HQ497_00240</name>
</gene>
<sequence length="92" mass="10086">MAHGLKTGGRQVGTPNKNLTALRDRLASNYPDYDPLIALAEIALDQSNDLSVRIDCHKTIAAYVHPKMRTSAPVEQMDSNIVINIVNPHDGH</sequence>
<proteinExistence type="predicted"/>
<dbReference type="EMBL" id="JABMOJ010000011">
    <property type="protein sequence ID" value="NQV63764.1"/>
    <property type="molecule type" value="Genomic_DNA"/>
</dbReference>
<evidence type="ECO:0000313" key="1">
    <source>
        <dbReference type="EMBL" id="NQV63764.1"/>
    </source>
</evidence>
<name>A0A973A6M9_9GAMM</name>